<dbReference type="UniPathway" id="UPA00251">
    <property type="reaction ID" value="UER00317"/>
</dbReference>
<dbReference type="GO" id="GO:0008483">
    <property type="term" value="F:transaminase activity"/>
    <property type="evidence" value="ECO:0007669"/>
    <property type="project" value="UniProtKB-KW"/>
</dbReference>
<comment type="catalytic activity">
    <reaction evidence="1 8">
        <text>(S)-4-amino-5-oxopentanoate = 5-aminolevulinate</text>
        <dbReference type="Rhea" id="RHEA:14265"/>
        <dbReference type="ChEBI" id="CHEBI:57501"/>
        <dbReference type="ChEBI" id="CHEBI:356416"/>
        <dbReference type="EC" id="5.4.3.8"/>
    </reaction>
</comment>
<keyword evidence="6 8" id="KW-0413">Isomerase</keyword>
<dbReference type="PATRIC" id="fig|1198449.6.peg.1456"/>
<accession>U3TFU2</accession>
<dbReference type="InterPro" id="IPR005814">
    <property type="entry name" value="Aminotrans_3"/>
</dbReference>
<dbReference type="GO" id="GO:0042286">
    <property type="term" value="F:glutamate-1-semialdehyde 2,1-aminomutase activity"/>
    <property type="evidence" value="ECO:0007669"/>
    <property type="project" value="UniProtKB-UniRule"/>
</dbReference>
<reference evidence="9 10" key="1">
    <citation type="journal article" date="2013" name="Appl. Environ. Microbiol.">
        <title>Variation of the Virus-Related Elements within Syntenic Genomes of the Hyperthermophilic Archaeon Aeropyrum.</title>
        <authorList>
            <person name="Daifuku T."/>
            <person name="Yoshida T."/>
            <person name="Kitamura T."/>
            <person name="Kawaichi S."/>
            <person name="Inoue T."/>
            <person name="Nomura K."/>
            <person name="Yoshida Y."/>
            <person name="Kuno S."/>
            <person name="Sako Y."/>
        </authorList>
    </citation>
    <scope>NUCLEOTIDE SEQUENCE [LARGE SCALE GENOMIC DNA]</scope>
    <source>
        <strain evidence="9 10">SY1</strain>
    </source>
</reference>
<evidence type="ECO:0000256" key="1">
    <source>
        <dbReference type="ARBA" id="ARBA00001579"/>
    </source>
</evidence>
<dbReference type="KEGG" id="acj:ACAM_1441"/>
<evidence type="ECO:0000256" key="6">
    <source>
        <dbReference type="ARBA" id="ARBA00023235"/>
    </source>
</evidence>
<feature type="modified residue" description="N6-(pyridoxal phosphate)lysine" evidence="8">
    <location>
        <position position="269"/>
    </location>
</feature>
<dbReference type="InterPro" id="IPR004639">
    <property type="entry name" value="4pyrrol_synth_GluAld_NH2Trfase"/>
</dbReference>
<evidence type="ECO:0000256" key="7">
    <source>
        <dbReference type="ARBA" id="ARBA00023244"/>
    </source>
</evidence>
<dbReference type="FunFam" id="3.40.640.10:FF:000021">
    <property type="entry name" value="Glutamate-1-semialdehyde 2,1-aminomutase"/>
    <property type="match status" value="1"/>
</dbReference>
<organism evidence="9 10">
    <name type="scientific">Aeropyrum camini SY1 = JCM 12091</name>
    <dbReference type="NCBI Taxonomy" id="1198449"/>
    <lineage>
        <taxon>Archaea</taxon>
        <taxon>Thermoproteota</taxon>
        <taxon>Thermoprotei</taxon>
        <taxon>Desulfurococcales</taxon>
        <taxon>Desulfurococcaceae</taxon>
        <taxon>Aeropyrum</taxon>
    </lineage>
</organism>
<dbReference type="HAMAP" id="MF_00375">
    <property type="entry name" value="HemL_aminotrans_3"/>
    <property type="match status" value="1"/>
</dbReference>
<evidence type="ECO:0000256" key="4">
    <source>
        <dbReference type="ARBA" id="ARBA00008981"/>
    </source>
</evidence>
<dbReference type="CDD" id="cd00610">
    <property type="entry name" value="OAT_like"/>
    <property type="match status" value="1"/>
</dbReference>
<dbReference type="PANTHER" id="PTHR43713">
    <property type="entry name" value="GLUTAMATE-1-SEMIALDEHYDE 2,1-AMINOMUTASE"/>
    <property type="match status" value="1"/>
</dbReference>
<dbReference type="PROSITE" id="PS00600">
    <property type="entry name" value="AA_TRANSFER_CLASS_3"/>
    <property type="match status" value="1"/>
</dbReference>
<proteinExistence type="inferred from homology"/>
<dbReference type="GO" id="GO:0006782">
    <property type="term" value="P:protoporphyrinogen IX biosynthetic process"/>
    <property type="evidence" value="ECO:0007669"/>
    <property type="project" value="UniProtKB-UniRule"/>
</dbReference>
<protein>
    <recommendedName>
        <fullName evidence="8">Glutamate-1-semialdehyde 2,1-aminomutase</fullName>
        <shortName evidence="8">GSA</shortName>
        <ecNumber evidence="8">5.4.3.8</ecNumber>
    </recommendedName>
    <alternativeName>
        <fullName evidence="8">Glutamate-1-semialdehyde aminotransferase</fullName>
        <shortName evidence="8">GSA-AT</shortName>
    </alternativeName>
</protein>
<dbReference type="Gene3D" id="3.90.1150.10">
    <property type="entry name" value="Aspartate Aminotransferase, domain 1"/>
    <property type="match status" value="1"/>
</dbReference>
<evidence type="ECO:0000256" key="2">
    <source>
        <dbReference type="ARBA" id="ARBA00001933"/>
    </source>
</evidence>
<dbReference type="GO" id="GO:0030170">
    <property type="term" value="F:pyridoxal phosphate binding"/>
    <property type="evidence" value="ECO:0007669"/>
    <property type="project" value="InterPro"/>
</dbReference>
<dbReference type="EC" id="5.4.3.8" evidence="8"/>
<dbReference type="InterPro" id="IPR049704">
    <property type="entry name" value="Aminotrans_3_PPA_site"/>
</dbReference>
<comment type="cofactor">
    <cofactor evidence="2 8">
        <name>pyridoxal 5'-phosphate</name>
        <dbReference type="ChEBI" id="CHEBI:597326"/>
    </cofactor>
</comment>
<dbReference type="Pfam" id="PF00202">
    <property type="entry name" value="Aminotran_3"/>
    <property type="match status" value="1"/>
</dbReference>
<keyword evidence="9" id="KW-0808">Transferase</keyword>
<keyword evidence="9" id="KW-0032">Aminotransferase</keyword>
<dbReference type="Proteomes" id="UP000016887">
    <property type="component" value="Chromosome"/>
</dbReference>
<comment type="pathway">
    <text evidence="3">Porphyrin-containing compound metabolism; protoporphyrin-IX biosynthesis; 5-aminolevulinate from L-glutamyl-tRNA(Glu): step 2/2.</text>
</comment>
<gene>
    <name evidence="8 9" type="primary">hemL</name>
    <name evidence="9" type="ORF">ACAM_1441</name>
</gene>
<dbReference type="PANTHER" id="PTHR43713:SF3">
    <property type="entry name" value="GLUTAMATE-1-SEMIALDEHYDE 2,1-AMINOMUTASE 1, CHLOROPLASTIC-RELATED"/>
    <property type="match status" value="1"/>
</dbReference>
<keyword evidence="7 8" id="KW-0627">Porphyrin biosynthesis</keyword>
<dbReference type="NCBIfam" id="NF000818">
    <property type="entry name" value="PRK00062.1"/>
    <property type="match status" value="1"/>
</dbReference>
<dbReference type="EMBL" id="AP012489">
    <property type="protein sequence ID" value="BAN90910.1"/>
    <property type="molecule type" value="Genomic_DNA"/>
</dbReference>
<keyword evidence="10" id="KW-1185">Reference proteome</keyword>
<dbReference type="Gene3D" id="3.40.640.10">
    <property type="entry name" value="Type I PLP-dependent aspartate aminotransferase-like (Major domain)"/>
    <property type="match status" value="1"/>
</dbReference>
<evidence type="ECO:0000256" key="8">
    <source>
        <dbReference type="HAMAP-Rule" id="MF_00375"/>
    </source>
</evidence>
<dbReference type="InterPro" id="IPR015422">
    <property type="entry name" value="PyrdxlP-dep_Trfase_small"/>
</dbReference>
<evidence type="ECO:0000256" key="3">
    <source>
        <dbReference type="ARBA" id="ARBA00004819"/>
    </source>
</evidence>
<name>U3TFU2_9CREN</name>
<sequence>MEALASGEKSRMLFERAKELFPGSVNSPVRAAVKPYPFYVERGEGAYLYTVDGARIVDLVLAYGPLILGHKHPRVLEAIEEALARGWLYGAPGEAEVLLAEKILGYVKKGGMIRFVNSGTEATMTAIRLARGYTGRDLILKFDGCYHGSHDAVLVAAGSAAAHYGVPTSAGVPEAVARLTLVSPYNDVEALERVFADYGDRIAGVIVEPVIANAGVIPPRREFLTALQRLSRESGALLILDEVVTGFRLGLEGAQGYFNIEGDIIVLGKIIGGGFPVGAVAGSREVMSLLTPQGKVFNAGTFNAHPITMAAGLATLKALEEEPVYRVSREAAKALEEAASEVLDRTGLPYTINRVESMMQLFIGVEEVSNAAQARKADQKLYVKLHEEMLRRGVFIAPSNLEAVFTGLPHQSEALEIAVEVLRNSLKTVLGS</sequence>
<dbReference type="InterPro" id="IPR015424">
    <property type="entry name" value="PyrdxlP-dep_Trfase"/>
</dbReference>
<comment type="subcellular location">
    <subcellularLocation>
        <location evidence="8">Cytoplasm</location>
    </subcellularLocation>
</comment>
<keyword evidence="5 8" id="KW-0663">Pyridoxal phosphate</keyword>
<keyword evidence="8" id="KW-0963">Cytoplasm</keyword>
<comment type="similarity">
    <text evidence="4 8">Belongs to the class-III pyridoxal-phosphate-dependent aminotransferase family. HemL subfamily.</text>
</comment>
<dbReference type="InterPro" id="IPR015421">
    <property type="entry name" value="PyrdxlP-dep_Trfase_major"/>
</dbReference>
<dbReference type="STRING" id="1198449.ACAM_1441"/>
<dbReference type="eggNOG" id="arCOG00918">
    <property type="taxonomic scope" value="Archaea"/>
</dbReference>
<dbReference type="GO" id="GO:0005737">
    <property type="term" value="C:cytoplasm"/>
    <property type="evidence" value="ECO:0007669"/>
    <property type="project" value="UniProtKB-SubCell"/>
</dbReference>
<evidence type="ECO:0000256" key="5">
    <source>
        <dbReference type="ARBA" id="ARBA00022898"/>
    </source>
</evidence>
<dbReference type="NCBIfam" id="TIGR00713">
    <property type="entry name" value="hemL"/>
    <property type="match status" value="1"/>
</dbReference>
<evidence type="ECO:0000313" key="9">
    <source>
        <dbReference type="EMBL" id="BAN90910.1"/>
    </source>
</evidence>
<dbReference type="AlphaFoldDB" id="U3TFU2"/>
<dbReference type="SUPFAM" id="SSF53383">
    <property type="entry name" value="PLP-dependent transferases"/>
    <property type="match status" value="1"/>
</dbReference>
<evidence type="ECO:0000313" key="10">
    <source>
        <dbReference type="Proteomes" id="UP000016887"/>
    </source>
</evidence>